<evidence type="ECO:0000256" key="6">
    <source>
        <dbReference type="SAM" id="Coils"/>
    </source>
</evidence>
<keyword evidence="3 8" id="KW-0132">Cell division</keyword>
<feature type="compositionally biased region" description="Polar residues" evidence="7">
    <location>
        <begin position="226"/>
        <end position="254"/>
    </location>
</feature>
<protein>
    <submittedName>
        <fullName evidence="8">Cell division initiation protein</fullName>
    </submittedName>
</protein>
<evidence type="ECO:0000256" key="1">
    <source>
        <dbReference type="ARBA" id="ARBA00004496"/>
    </source>
</evidence>
<feature type="region of interest" description="Disordered" evidence="7">
    <location>
        <begin position="218"/>
        <end position="281"/>
    </location>
</feature>
<keyword evidence="9" id="KW-1185">Reference proteome</keyword>
<keyword evidence="4 6" id="KW-0175">Coiled coil</keyword>
<evidence type="ECO:0000256" key="2">
    <source>
        <dbReference type="ARBA" id="ARBA00022490"/>
    </source>
</evidence>
<evidence type="ECO:0000256" key="7">
    <source>
        <dbReference type="SAM" id="MobiDB-lite"/>
    </source>
</evidence>
<dbReference type="NCBIfam" id="TIGR03544">
    <property type="entry name" value="DivI1A_domain"/>
    <property type="match status" value="1"/>
</dbReference>
<dbReference type="Gene3D" id="6.10.250.660">
    <property type="match status" value="1"/>
</dbReference>
<comment type="subcellular location">
    <subcellularLocation>
        <location evidence="1">Cytoplasm</location>
    </subcellularLocation>
</comment>
<feature type="compositionally biased region" description="Polar residues" evidence="7">
    <location>
        <begin position="272"/>
        <end position="281"/>
    </location>
</feature>
<gene>
    <name evidence="8" type="ORF">SAMN04487984_0778</name>
</gene>
<keyword evidence="5" id="KW-0131">Cell cycle</keyword>
<evidence type="ECO:0000313" key="8">
    <source>
        <dbReference type="EMBL" id="SMC36820.1"/>
    </source>
</evidence>
<evidence type="ECO:0000256" key="4">
    <source>
        <dbReference type="ARBA" id="ARBA00023054"/>
    </source>
</evidence>
<organism evidence="8 9">
    <name type="scientific">Aerococcus suis</name>
    <dbReference type="NCBI Taxonomy" id="371602"/>
    <lineage>
        <taxon>Bacteria</taxon>
        <taxon>Bacillati</taxon>
        <taxon>Bacillota</taxon>
        <taxon>Bacilli</taxon>
        <taxon>Lactobacillales</taxon>
        <taxon>Aerococcaceae</taxon>
        <taxon>Aerococcus</taxon>
    </lineage>
</organism>
<dbReference type="GO" id="GO:0051301">
    <property type="term" value="P:cell division"/>
    <property type="evidence" value="ECO:0007669"/>
    <property type="project" value="UniProtKB-KW"/>
</dbReference>
<dbReference type="PANTHER" id="PTHR35794:SF1">
    <property type="entry name" value="CELL CYCLE PROTEIN GPSB"/>
    <property type="match status" value="1"/>
</dbReference>
<dbReference type="EMBL" id="FWXK01000003">
    <property type="protein sequence ID" value="SMC36820.1"/>
    <property type="molecule type" value="Genomic_DNA"/>
</dbReference>
<proteinExistence type="predicted"/>
<dbReference type="InterPro" id="IPR019933">
    <property type="entry name" value="DivIVA_domain"/>
</dbReference>
<dbReference type="InterPro" id="IPR007793">
    <property type="entry name" value="DivIVA_fam"/>
</dbReference>
<dbReference type="Proteomes" id="UP000243884">
    <property type="component" value="Unassembled WGS sequence"/>
</dbReference>
<dbReference type="Pfam" id="PF05103">
    <property type="entry name" value="DivIVA"/>
    <property type="match status" value="1"/>
</dbReference>
<dbReference type="PANTHER" id="PTHR35794">
    <property type="entry name" value="CELL DIVISION PROTEIN DIVIVA"/>
    <property type="match status" value="1"/>
</dbReference>
<evidence type="ECO:0000256" key="3">
    <source>
        <dbReference type="ARBA" id="ARBA00022618"/>
    </source>
</evidence>
<reference evidence="9" key="1">
    <citation type="submission" date="2017-04" db="EMBL/GenBank/DDBJ databases">
        <authorList>
            <person name="Varghese N."/>
            <person name="Submissions S."/>
        </authorList>
    </citation>
    <scope>NUCLEOTIDE SEQUENCE [LARGE SCALE GENOMIC DNA]</scope>
    <source>
        <strain evidence="9">DSM 21500</strain>
    </source>
</reference>
<dbReference type="STRING" id="371602.SAMN04487984_0778"/>
<dbReference type="OrthoDB" id="9815492at2"/>
<name>A0A1W1YKR1_9LACT</name>
<evidence type="ECO:0000256" key="5">
    <source>
        <dbReference type="ARBA" id="ARBA00023306"/>
    </source>
</evidence>
<dbReference type="RefSeq" id="WP_084098784.1">
    <property type="nucleotide sequence ID" value="NZ_FWXK01000003.1"/>
</dbReference>
<dbReference type="AlphaFoldDB" id="A0A1W1YKR1"/>
<feature type="coiled-coil region" evidence="6">
    <location>
        <begin position="27"/>
        <end position="54"/>
    </location>
</feature>
<dbReference type="GO" id="GO:0005737">
    <property type="term" value="C:cytoplasm"/>
    <property type="evidence" value="ECO:0007669"/>
    <property type="project" value="UniProtKB-SubCell"/>
</dbReference>
<keyword evidence="2" id="KW-0963">Cytoplasm</keyword>
<accession>A0A1W1YKR1</accession>
<sequence>MKASDIKKQTFKKKMSGYDREAVDEFLLEASRSLDNLETDNQRLQQELYERNAELDEFHGKIETLNRSIVVAQEAADHLRQSALDEADLIVRKAEEEGQRILQEAADRASKVNEETTHLQEASRMYLHQSIGMAKQARDMFQDSRWTEAFDKNPHEHVETPELDSVLKDLDLPIRNQQGHAIYASEEDVVNKEKDKEAFFNDNDKPAVFPEEVQRILESERKAELNKSQTNQTQPSNNDEITSDNHSAAPSNNTEDSEESSPTNKDDVTFVESDNQTTESE</sequence>
<evidence type="ECO:0000313" key="9">
    <source>
        <dbReference type="Proteomes" id="UP000243884"/>
    </source>
</evidence>